<name>A0A2M4DHW5_ANODA</name>
<feature type="signal peptide" evidence="1">
    <location>
        <begin position="1"/>
        <end position="21"/>
    </location>
</feature>
<accession>A0A2M4DHW5</accession>
<dbReference type="AlphaFoldDB" id="A0A2M4DHW5"/>
<keyword evidence="1" id="KW-0732">Signal</keyword>
<proteinExistence type="predicted"/>
<sequence length="70" mass="7632">MWQIGGWLLLLLGIATTGGHAVHTGVTSTSRVMAGDTRRRLLRHAHHCGSQAQAGFEPYPLLLNGYNNCF</sequence>
<organism evidence="2">
    <name type="scientific">Anopheles darlingi</name>
    <name type="common">Mosquito</name>
    <dbReference type="NCBI Taxonomy" id="43151"/>
    <lineage>
        <taxon>Eukaryota</taxon>
        <taxon>Metazoa</taxon>
        <taxon>Ecdysozoa</taxon>
        <taxon>Arthropoda</taxon>
        <taxon>Hexapoda</taxon>
        <taxon>Insecta</taxon>
        <taxon>Pterygota</taxon>
        <taxon>Neoptera</taxon>
        <taxon>Endopterygota</taxon>
        <taxon>Diptera</taxon>
        <taxon>Nematocera</taxon>
        <taxon>Culicoidea</taxon>
        <taxon>Culicidae</taxon>
        <taxon>Anophelinae</taxon>
        <taxon>Anopheles</taxon>
    </lineage>
</organism>
<evidence type="ECO:0000256" key="1">
    <source>
        <dbReference type="SAM" id="SignalP"/>
    </source>
</evidence>
<protein>
    <submittedName>
        <fullName evidence="2">Putative secreted protein</fullName>
    </submittedName>
</protein>
<dbReference type="EMBL" id="GGFL01012947">
    <property type="protein sequence ID" value="MBW77125.1"/>
    <property type="molecule type" value="Transcribed_RNA"/>
</dbReference>
<evidence type="ECO:0000313" key="2">
    <source>
        <dbReference type="EMBL" id="MBW77125.1"/>
    </source>
</evidence>
<feature type="chain" id="PRO_5014882675" evidence="1">
    <location>
        <begin position="22"/>
        <end position="70"/>
    </location>
</feature>
<reference evidence="2" key="1">
    <citation type="submission" date="2018-01" db="EMBL/GenBank/DDBJ databases">
        <title>An insight into the sialome of Amazonian anophelines.</title>
        <authorList>
            <person name="Ribeiro J.M."/>
            <person name="Scarpassa V."/>
            <person name="Calvo E."/>
        </authorList>
    </citation>
    <scope>NUCLEOTIDE SEQUENCE</scope>
</reference>